<evidence type="ECO:0000313" key="3">
    <source>
        <dbReference type="Proteomes" id="UP000445309"/>
    </source>
</evidence>
<dbReference type="InterPro" id="IPR011871">
    <property type="entry name" value="Fib_succ_major"/>
</dbReference>
<gene>
    <name evidence="2" type="ORF">CHRY9393_03338</name>
</gene>
<accession>A0A6N4XXV3</accession>
<reference evidence="2 3" key="1">
    <citation type="submission" date="2020-01" db="EMBL/GenBank/DDBJ databases">
        <authorList>
            <person name="Rodrigo-Torres L."/>
            <person name="Arahal R. D."/>
            <person name="Lucena T."/>
        </authorList>
    </citation>
    <scope>NUCLEOTIDE SEQUENCE [LARGE SCALE GENOMIC DNA]</scope>
    <source>
        <strain evidence="2 3">CECT 9393</strain>
    </source>
</reference>
<dbReference type="AlphaFoldDB" id="A0A6N4XXV3"/>
<keyword evidence="3" id="KW-1185">Reference proteome</keyword>
<feature type="domain" description="Fibrobacter succinogenes major paralogous" evidence="1">
    <location>
        <begin position="457"/>
        <end position="627"/>
    </location>
</feature>
<organism evidence="2 3">
    <name type="scientific">Chryseobacterium fistulae</name>
    <dbReference type="NCBI Taxonomy" id="2675058"/>
    <lineage>
        <taxon>Bacteria</taxon>
        <taxon>Pseudomonadati</taxon>
        <taxon>Bacteroidota</taxon>
        <taxon>Flavobacteriia</taxon>
        <taxon>Flavobacteriales</taxon>
        <taxon>Weeksellaceae</taxon>
        <taxon>Chryseobacterium group</taxon>
        <taxon>Chryseobacterium</taxon>
    </lineage>
</organism>
<evidence type="ECO:0000259" key="1">
    <source>
        <dbReference type="Pfam" id="PF09603"/>
    </source>
</evidence>
<evidence type="ECO:0000313" key="2">
    <source>
        <dbReference type="EMBL" id="CAA7392613.1"/>
    </source>
</evidence>
<name>A0A6N4XXV3_9FLAO</name>
<sequence>MKKTNLLPLVLFGALAYGQVGVNTSTPRATFDVTAKNTDGSSAEGILVPRLTGDALFSAIASNSYGADQNGAMVYVTAPADVSNLTGQTINVDSVGYYYFNADQNVWLKMGGGNNFYNSDGTLSGPRHVTMGGNNLGFKGGRMGVGTLSPDPSALLDLTSSTLGFLTPRMTKVQMDAIFHPAQGLEIYCTDCFPGNSVTGCKMINDSSDPLVPNWGSMCSSNIATADVFNIDCGSSSTAGSLFAGSSASGVNTTVPYVGGNGGVYLAGSFASTGVSGLFANITGGTLNNGNGNLVFTISGTPSSAGTANFGITVGGKSCTFSVMVNPFLATISTLTCGSAVFSPNAITQGQPYSGTMSIPYTGGNGGAYGQQQFSFNGLTFTLPSGNLSSGSGNLIYTITGTATSAGSMSLPISFGGQSCTVPKTVSTGGGSVVMCGNSKAWATHNLGADTSLDPNPSVMTKAYHGNYYQWGRADVVADADTPSGNISGWNTTYASDGAWNLGTEAAPVKTAIDPCPSGFRVPTRSEWVALVNNTTSNTIGTFIGSVTNFGAARQFTCAANGNRLTFPASGYRNLVTGELANRGNFGFYWSSTEYSSYGASLFAFNSSSVYPADSLSRPYGFSVRCIAE</sequence>
<dbReference type="NCBIfam" id="TIGR02145">
    <property type="entry name" value="Fib_succ_major"/>
    <property type="match status" value="1"/>
</dbReference>
<dbReference type="RefSeq" id="WP_162074265.1">
    <property type="nucleotide sequence ID" value="NZ_CACVBY010000128.1"/>
</dbReference>
<protein>
    <recommendedName>
        <fullName evidence="1">Fibrobacter succinogenes major paralogous domain-containing protein</fullName>
    </recommendedName>
</protein>
<proteinExistence type="predicted"/>
<dbReference type="Pfam" id="PF09603">
    <property type="entry name" value="Fib_succ_major"/>
    <property type="match status" value="1"/>
</dbReference>
<dbReference type="Proteomes" id="UP000445309">
    <property type="component" value="Unassembled WGS sequence"/>
</dbReference>
<dbReference type="EMBL" id="CACVBY010000128">
    <property type="protein sequence ID" value="CAA7392613.1"/>
    <property type="molecule type" value="Genomic_DNA"/>
</dbReference>